<dbReference type="SMART" id="SM00849">
    <property type="entry name" value="Lactamase_B"/>
    <property type="match status" value="1"/>
</dbReference>
<dbReference type="Gene3D" id="3.60.15.10">
    <property type="entry name" value="Ribonuclease Z/Hydroxyacylglutathione hydrolase-like"/>
    <property type="match status" value="1"/>
</dbReference>
<dbReference type="Pfam" id="PF00753">
    <property type="entry name" value="Lactamase_B"/>
    <property type="match status" value="1"/>
</dbReference>
<dbReference type="InterPro" id="IPR036866">
    <property type="entry name" value="RibonucZ/Hydroxyglut_hydro"/>
</dbReference>
<evidence type="ECO:0000313" key="3">
    <source>
        <dbReference type="EMBL" id="MFC2992855.1"/>
    </source>
</evidence>
<sequence length="249" mass="27694">MSSSSARLERIAPDQWYRTQRLADGITLIDEPWIKPFFRCNLWHVRGRERDLLVDFGLGAVPLRRHVALLAERDVVGVASHTHFDHIGAASEFDCCHVHTAEADILAAPDTTRTLADDFLNDAMFEALPPAPYAHSGYRIPVPASIALLEDGDVIDLGDRCFEVIHTPGHSPGGIALWEASTRTLISGDIIYDGELIEDAYHSDLDDYAASLQRLRALPVRTVHGGHFPSFSGQRLATLIDDWQRAHDR</sequence>
<accession>A0ABV7B9D0</accession>
<dbReference type="PANTHER" id="PTHR42951">
    <property type="entry name" value="METALLO-BETA-LACTAMASE DOMAIN-CONTAINING"/>
    <property type="match status" value="1"/>
</dbReference>
<name>A0ABV7B9D0_9GAMM</name>
<dbReference type="CDD" id="cd07712">
    <property type="entry name" value="MBLAC2-like_MBL-fold"/>
    <property type="match status" value="1"/>
</dbReference>
<dbReference type="RefSeq" id="WP_379759935.1">
    <property type="nucleotide sequence ID" value="NZ_JBHRSQ010000016.1"/>
</dbReference>
<dbReference type="EMBL" id="JBHRSQ010000016">
    <property type="protein sequence ID" value="MFC2992855.1"/>
    <property type="molecule type" value="Genomic_DNA"/>
</dbReference>
<evidence type="ECO:0000256" key="1">
    <source>
        <dbReference type="ARBA" id="ARBA00005250"/>
    </source>
</evidence>
<organism evidence="3 4">
    <name type="scientific">Halomonas tibetensis</name>
    <dbReference type="NCBI Taxonomy" id="2259590"/>
    <lineage>
        <taxon>Bacteria</taxon>
        <taxon>Pseudomonadati</taxon>
        <taxon>Pseudomonadota</taxon>
        <taxon>Gammaproteobacteria</taxon>
        <taxon>Oceanospirillales</taxon>
        <taxon>Halomonadaceae</taxon>
        <taxon>Halomonas</taxon>
    </lineage>
</organism>
<proteinExistence type="inferred from homology"/>
<evidence type="ECO:0000259" key="2">
    <source>
        <dbReference type="SMART" id="SM00849"/>
    </source>
</evidence>
<comment type="caution">
    <text evidence="3">The sequence shown here is derived from an EMBL/GenBank/DDBJ whole genome shotgun (WGS) entry which is preliminary data.</text>
</comment>
<dbReference type="Proteomes" id="UP001595386">
    <property type="component" value="Unassembled WGS sequence"/>
</dbReference>
<dbReference type="PANTHER" id="PTHR42951:SF4">
    <property type="entry name" value="ACYL-COENZYME A THIOESTERASE MBLAC2"/>
    <property type="match status" value="1"/>
</dbReference>
<comment type="similarity">
    <text evidence="1">Belongs to the metallo-beta-lactamase superfamily. Class-B beta-lactamase family.</text>
</comment>
<gene>
    <name evidence="3" type="ORF">ACFODV_12505</name>
</gene>
<evidence type="ECO:0000313" key="4">
    <source>
        <dbReference type="Proteomes" id="UP001595386"/>
    </source>
</evidence>
<protein>
    <submittedName>
        <fullName evidence="3">MBL fold metallo-hydrolase</fullName>
    </submittedName>
</protein>
<feature type="domain" description="Metallo-beta-lactamase" evidence="2">
    <location>
        <begin position="39"/>
        <end position="227"/>
    </location>
</feature>
<dbReference type="InterPro" id="IPR050855">
    <property type="entry name" value="NDM-1-like"/>
</dbReference>
<reference evidence="4" key="1">
    <citation type="journal article" date="2019" name="Int. J. Syst. Evol. Microbiol.">
        <title>The Global Catalogue of Microorganisms (GCM) 10K type strain sequencing project: providing services to taxonomists for standard genome sequencing and annotation.</title>
        <authorList>
            <consortium name="The Broad Institute Genomics Platform"/>
            <consortium name="The Broad Institute Genome Sequencing Center for Infectious Disease"/>
            <person name="Wu L."/>
            <person name="Ma J."/>
        </authorList>
    </citation>
    <scope>NUCLEOTIDE SEQUENCE [LARGE SCALE GENOMIC DNA]</scope>
    <source>
        <strain evidence="4">KCTC 52660</strain>
    </source>
</reference>
<dbReference type="SUPFAM" id="SSF56281">
    <property type="entry name" value="Metallo-hydrolase/oxidoreductase"/>
    <property type="match status" value="1"/>
</dbReference>
<dbReference type="InterPro" id="IPR001279">
    <property type="entry name" value="Metallo-B-lactamas"/>
</dbReference>
<keyword evidence="4" id="KW-1185">Reference proteome</keyword>